<sequence length="327" mass="36035">MCRNPDISPQPNVVALCENGLRRYREALTTGPITGDIPDCLVELGLLRPSAEDPTLLGAVPPDIASNELRRPIERAVLVQQHTIAAIQEALTAAEDVYREEHRVSGTAVRLLRGTDVIRAALQQARDDCREELVTAKPGGARPSDTLAGVLADNLKLLARGVRQRTLYQHTVRTHGPTLAYIEKVTVAGAQIRTLNEVFDRLIIYDRRIAFIPDPLLDLDTTALAIEHPAIVAYLATVFDQAWQRAEPVSISQELSRPPLMTDETRRAVLRLMVEGHTDAAISKRLGISTRTVSTHIRKASESLNSRSRAQLAYLLAKSSLIEDPHP</sequence>
<dbReference type="InterPro" id="IPR000792">
    <property type="entry name" value="Tscrpt_reg_LuxR_C"/>
</dbReference>
<dbReference type="PROSITE" id="PS50043">
    <property type="entry name" value="HTH_LUXR_2"/>
    <property type="match status" value="1"/>
</dbReference>
<dbReference type="SMART" id="SM00421">
    <property type="entry name" value="HTH_LUXR"/>
    <property type="match status" value="1"/>
</dbReference>
<dbReference type="InterPro" id="IPR036388">
    <property type="entry name" value="WH-like_DNA-bd_sf"/>
</dbReference>
<protein>
    <submittedName>
        <fullName evidence="2">LuxR C-terminal-related transcriptional regulator</fullName>
    </submittedName>
</protein>
<dbReference type="PANTHER" id="PTHR34293">
    <property type="entry name" value="HTH-TYPE TRANSCRIPTIONAL REGULATOR TRMBL2"/>
    <property type="match status" value="1"/>
</dbReference>
<accession>A0ABW0DKX9</accession>
<evidence type="ECO:0000259" key="1">
    <source>
        <dbReference type="PROSITE" id="PS50043"/>
    </source>
</evidence>
<dbReference type="PANTHER" id="PTHR34293:SF1">
    <property type="entry name" value="HTH-TYPE TRANSCRIPTIONAL REGULATOR TRMBL2"/>
    <property type="match status" value="1"/>
</dbReference>
<reference evidence="3" key="1">
    <citation type="journal article" date="2019" name="Int. J. Syst. Evol. Microbiol.">
        <title>The Global Catalogue of Microorganisms (GCM) 10K type strain sequencing project: providing services to taxonomists for standard genome sequencing and annotation.</title>
        <authorList>
            <consortium name="The Broad Institute Genomics Platform"/>
            <consortium name="The Broad Institute Genome Sequencing Center for Infectious Disease"/>
            <person name="Wu L."/>
            <person name="Ma J."/>
        </authorList>
    </citation>
    <scope>NUCLEOTIDE SEQUENCE [LARGE SCALE GENOMIC DNA]</scope>
    <source>
        <strain evidence="3">CGMCC 4.7131</strain>
    </source>
</reference>
<gene>
    <name evidence="2" type="ORF">ACFPWV_05935</name>
</gene>
<dbReference type="SUPFAM" id="SSF46894">
    <property type="entry name" value="C-terminal effector domain of the bipartite response regulators"/>
    <property type="match status" value="1"/>
</dbReference>
<name>A0ABW0DKX9_9ACTN</name>
<evidence type="ECO:0000313" key="2">
    <source>
        <dbReference type="EMBL" id="MFC5239452.1"/>
    </source>
</evidence>
<dbReference type="InterPro" id="IPR016032">
    <property type="entry name" value="Sig_transdc_resp-reg_C-effctor"/>
</dbReference>
<dbReference type="Pfam" id="PF00196">
    <property type="entry name" value="GerE"/>
    <property type="match status" value="1"/>
</dbReference>
<keyword evidence="3" id="KW-1185">Reference proteome</keyword>
<organism evidence="2 3">
    <name type="scientific">Streptomyces atrovirens</name>
    <dbReference type="NCBI Taxonomy" id="285556"/>
    <lineage>
        <taxon>Bacteria</taxon>
        <taxon>Bacillati</taxon>
        <taxon>Actinomycetota</taxon>
        <taxon>Actinomycetes</taxon>
        <taxon>Kitasatosporales</taxon>
        <taxon>Streptomycetaceae</taxon>
        <taxon>Streptomyces</taxon>
    </lineage>
</organism>
<dbReference type="RefSeq" id="WP_344566012.1">
    <property type="nucleotide sequence ID" value="NZ_BAAATG010000044.1"/>
</dbReference>
<comment type="caution">
    <text evidence="2">The sequence shown here is derived from an EMBL/GenBank/DDBJ whole genome shotgun (WGS) entry which is preliminary data.</text>
</comment>
<dbReference type="Gene3D" id="1.10.10.10">
    <property type="entry name" value="Winged helix-like DNA-binding domain superfamily/Winged helix DNA-binding domain"/>
    <property type="match status" value="1"/>
</dbReference>
<dbReference type="Proteomes" id="UP001596035">
    <property type="component" value="Unassembled WGS sequence"/>
</dbReference>
<evidence type="ECO:0000313" key="3">
    <source>
        <dbReference type="Proteomes" id="UP001596035"/>
    </source>
</evidence>
<proteinExistence type="predicted"/>
<dbReference type="InterPro" id="IPR051797">
    <property type="entry name" value="TrmB-like"/>
</dbReference>
<dbReference type="CDD" id="cd06170">
    <property type="entry name" value="LuxR_C_like"/>
    <property type="match status" value="1"/>
</dbReference>
<dbReference type="EMBL" id="JBHSKN010000006">
    <property type="protein sequence ID" value="MFC5239452.1"/>
    <property type="molecule type" value="Genomic_DNA"/>
</dbReference>
<feature type="domain" description="HTH luxR-type" evidence="1">
    <location>
        <begin position="255"/>
        <end position="320"/>
    </location>
</feature>